<keyword evidence="6" id="KW-1185">Reference proteome</keyword>
<dbReference type="RefSeq" id="WP_248940246.1">
    <property type="nucleotide sequence ID" value="NZ_JAKIKS010000036.1"/>
</dbReference>
<dbReference type="PANTHER" id="PTHR43792:SF8">
    <property type="entry name" value="[RIBOSOMAL PROTEIN US5]-ALANINE N-ACETYLTRANSFERASE"/>
    <property type="match status" value="1"/>
</dbReference>
<keyword evidence="2" id="KW-0012">Acyltransferase</keyword>
<keyword evidence="1" id="KW-0808">Transferase</keyword>
<dbReference type="InterPro" id="IPR000182">
    <property type="entry name" value="GNAT_dom"/>
</dbReference>
<comment type="similarity">
    <text evidence="3">Belongs to the acetyltransferase family. RimJ subfamily.</text>
</comment>
<accession>A0ABT0LBF3</accession>
<reference evidence="5 6" key="1">
    <citation type="submission" date="2022-01" db="EMBL/GenBank/DDBJ databases">
        <title>Whole genome-based taxonomy of the Shewanellaceae.</title>
        <authorList>
            <person name="Martin-Rodriguez A.J."/>
        </authorList>
    </citation>
    <scope>NUCLEOTIDE SEQUENCE [LARGE SCALE GENOMIC DNA]</scope>
    <source>
        <strain evidence="5 6">DSM 17177</strain>
    </source>
</reference>
<evidence type="ECO:0000259" key="4">
    <source>
        <dbReference type="PROSITE" id="PS51186"/>
    </source>
</evidence>
<proteinExistence type="inferred from homology"/>
<dbReference type="Gene3D" id="3.40.630.30">
    <property type="match status" value="1"/>
</dbReference>
<name>A0ABT0LBF3_9GAMM</name>
<sequence length="170" mass="18999">MQEIPLRQPAISELYLMPVSLEMAEAIFPLMSAKICEGLAIKPIESINDVRHFIKGTDSLQKGRFFIVHHSLGIIGGISFGLINDRERLITALLSYWVGDEYQGNGYATTALSSLMYTLKNQGVTQYLAQVFPYNIASQKVLKKLGFECLDPNMYQDGFSGLVDFTLILI</sequence>
<dbReference type="PANTHER" id="PTHR43792">
    <property type="entry name" value="GNAT FAMILY, PUTATIVE (AFU_ORTHOLOGUE AFUA_3G00765)-RELATED-RELATED"/>
    <property type="match status" value="1"/>
</dbReference>
<evidence type="ECO:0000256" key="2">
    <source>
        <dbReference type="ARBA" id="ARBA00023315"/>
    </source>
</evidence>
<protein>
    <submittedName>
        <fullName evidence="5">GNAT family N-acetyltransferase</fullName>
    </submittedName>
</protein>
<evidence type="ECO:0000256" key="1">
    <source>
        <dbReference type="ARBA" id="ARBA00022679"/>
    </source>
</evidence>
<dbReference type="InterPro" id="IPR016181">
    <property type="entry name" value="Acyl_CoA_acyltransferase"/>
</dbReference>
<evidence type="ECO:0000256" key="3">
    <source>
        <dbReference type="ARBA" id="ARBA00038502"/>
    </source>
</evidence>
<organism evidence="5 6">
    <name type="scientific">Shewanella surugensis</name>
    <dbReference type="NCBI Taxonomy" id="212020"/>
    <lineage>
        <taxon>Bacteria</taxon>
        <taxon>Pseudomonadati</taxon>
        <taxon>Pseudomonadota</taxon>
        <taxon>Gammaproteobacteria</taxon>
        <taxon>Alteromonadales</taxon>
        <taxon>Shewanellaceae</taxon>
        <taxon>Shewanella</taxon>
    </lineage>
</organism>
<dbReference type="PROSITE" id="PS51186">
    <property type="entry name" value="GNAT"/>
    <property type="match status" value="1"/>
</dbReference>
<dbReference type="Pfam" id="PF13302">
    <property type="entry name" value="Acetyltransf_3"/>
    <property type="match status" value="1"/>
</dbReference>
<feature type="domain" description="N-acetyltransferase" evidence="4">
    <location>
        <begin position="14"/>
        <end position="170"/>
    </location>
</feature>
<dbReference type="SUPFAM" id="SSF55729">
    <property type="entry name" value="Acyl-CoA N-acyltransferases (Nat)"/>
    <property type="match status" value="1"/>
</dbReference>
<evidence type="ECO:0000313" key="6">
    <source>
        <dbReference type="Proteomes" id="UP001203423"/>
    </source>
</evidence>
<gene>
    <name evidence="5" type="ORF">L2764_10900</name>
</gene>
<dbReference type="Proteomes" id="UP001203423">
    <property type="component" value="Unassembled WGS sequence"/>
</dbReference>
<dbReference type="EMBL" id="JAKIKS010000036">
    <property type="protein sequence ID" value="MCL1124970.1"/>
    <property type="molecule type" value="Genomic_DNA"/>
</dbReference>
<comment type="caution">
    <text evidence="5">The sequence shown here is derived from an EMBL/GenBank/DDBJ whole genome shotgun (WGS) entry which is preliminary data.</text>
</comment>
<evidence type="ECO:0000313" key="5">
    <source>
        <dbReference type="EMBL" id="MCL1124970.1"/>
    </source>
</evidence>
<dbReference type="InterPro" id="IPR051531">
    <property type="entry name" value="N-acetyltransferase"/>
</dbReference>